<feature type="domain" description="EF-hand" evidence="4">
    <location>
        <begin position="111"/>
        <end position="146"/>
    </location>
</feature>
<dbReference type="Gene3D" id="1.10.238.10">
    <property type="entry name" value="EF-hand"/>
    <property type="match status" value="2"/>
</dbReference>
<dbReference type="Proteomes" id="UP000014500">
    <property type="component" value="Unassembled WGS sequence"/>
</dbReference>
<keyword evidence="3" id="KW-0106">Calcium</keyword>
<dbReference type="OMA" id="MKGVYHA"/>
<dbReference type="SMART" id="SM00054">
    <property type="entry name" value="EFh"/>
    <property type="match status" value="4"/>
</dbReference>
<evidence type="ECO:0000313" key="5">
    <source>
        <dbReference type="EnsemblMetazoa" id="SMAR008802-PA"/>
    </source>
</evidence>
<dbReference type="AlphaFoldDB" id="T1J5A4"/>
<dbReference type="InterPro" id="IPR002048">
    <property type="entry name" value="EF_hand_dom"/>
</dbReference>
<reference evidence="6" key="1">
    <citation type="submission" date="2011-05" db="EMBL/GenBank/DDBJ databases">
        <authorList>
            <person name="Richards S.R."/>
            <person name="Qu J."/>
            <person name="Jiang H."/>
            <person name="Jhangiani S.N."/>
            <person name="Agravi P."/>
            <person name="Goodspeed R."/>
            <person name="Gross S."/>
            <person name="Mandapat C."/>
            <person name="Jackson L."/>
            <person name="Mathew T."/>
            <person name="Pu L."/>
            <person name="Thornton R."/>
            <person name="Saada N."/>
            <person name="Wilczek-Boney K.B."/>
            <person name="Lee S."/>
            <person name="Kovar C."/>
            <person name="Wu Y."/>
            <person name="Scherer S.E."/>
            <person name="Worley K.C."/>
            <person name="Muzny D.M."/>
            <person name="Gibbs R."/>
        </authorList>
    </citation>
    <scope>NUCLEOTIDE SEQUENCE</scope>
    <source>
        <strain evidence="6">Brora</strain>
    </source>
</reference>
<evidence type="ECO:0000313" key="6">
    <source>
        <dbReference type="Proteomes" id="UP000014500"/>
    </source>
</evidence>
<dbReference type="Pfam" id="PF13499">
    <property type="entry name" value="EF-hand_7"/>
    <property type="match status" value="2"/>
</dbReference>
<keyword evidence="6" id="KW-1185">Reference proteome</keyword>
<keyword evidence="2" id="KW-0677">Repeat</keyword>
<dbReference type="EMBL" id="JH431855">
    <property type="status" value="NOT_ANNOTATED_CDS"/>
    <property type="molecule type" value="Genomic_DNA"/>
</dbReference>
<evidence type="ECO:0000256" key="3">
    <source>
        <dbReference type="ARBA" id="ARBA00022837"/>
    </source>
</evidence>
<dbReference type="PANTHER" id="PTHR34524:SF6">
    <property type="entry name" value="CALCYPHOSINE LIKE"/>
    <property type="match status" value="1"/>
</dbReference>
<name>T1J5A4_STRMM</name>
<feature type="domain" description="EF-hand" evidence="4">
    <location>
        <begin position="154"/>
        <end position="190"/>
    </location>
</feature>
<organism evidence="5 6">
    <name type="scientific">Strigamia maritima</name>
    <name type="common">European centipede</name>
    <name type="synonym">Geophilus maritimus</name>
    <dbReference type="NCBI Taxonomy" id="126957"/>
    <lineage>
        <taxon>Eukaryota</taxon>
        <taxon>Metazoa</taxon>
        <taxon>Ecdysozoa</taxon>
        <taxon>Arthropoda</taxon>
        <taxon>Myriapoda</taxon>
        <taxon>Chilopoda</taxon>
        <taxon>Pleurostigmophora</taxon>
        <taxon>Geophilomorpha</taxon>
        <taxon>Linotaeniidae</taxon>
        <taxon>Strigamia</taxon>
    </lineage>
</organism>
<dbReference type="HOGENOM" id="CLU_036726_1_0_1"/>
<dbReference type="InterPro" id="IPR018247">
    <property type="entry name" value="EF_Hand_1_Ca_BS"/>
</dbReference>
<dbReference type="CDD" id="cd00051">
    <property type="entry name" value="EFh"/>
    <property type="match status" value="1"/>
</dbReference>
<feature type="domain" description="EF-hand" evidence="4">
    <location>
        <begin position="75"/>
        <end position="110"/>
    </location>
</feature>
<dbReference type="PROSITE" id="PS50222">
    <property type="entry name" value="EF_HAND_2"/>
    <property type="match status" value="4"/>
</dbReference>
<dbReference type="PROSITE" id="PS00018">
    <property type="entry name" value="EF_HAND_1"/>
    <property type="match status" value="2"/>
</dbReference>
<evidence type="ECO:0000256" key="2">
    <source>
        <dbReference type="ARBA" id="ARBA00022737"/>
    </source>
</evidence>
<dbReference type="STRING" id="126957.T1J5A4"/>
<keyword evidence="1" id="KW-0479">Metal-binding</keyword>
<dbReference type="EnsemblMetazoa" id="SMAR008802-RA">
    <property type="protein sequence ID" value="SMAR008802-PA"/>
    <property type="gene ID" value="SMAR008802"/>
</dbReference>
<evidence type="ECO:0000259" key="4">
    <source>
        <dbReference type="PROSITE" id="PS50222"/>
    </source>
</evidence>
<evidence type="ECO:0000256" key="1">
    <source>
        <dbReference type="ARBA" id="ARBA00022723"/>
    </source>
</evidence>
<dbReference type="PhylomeDB" id="T1J5A4"/>
<reference evidence="5" key="2">
    <citation type="submission" date="2015-02" db="UniProtKB">
        <authorList>
            <consortium name="EnsemblMetazoa"/>
        </authorList>
    </citation>
    <scope>IDENTIFICATION</scope>
</reference>
<sequence length="210" mass="23701">MAATARQELDLKNKATRLLKQTTDPVEKLRYQCLQRGACGIAGLGRAFRIMDDNADRKLDKSELLKGCHDYGLELEASEVDGVFKLLDKDESGSIDFDEFLVALRPPMSQPRVDLVAAAFKKLDKTGDGVITTDDLRGVYNVKSNPKFVNGEMTQEQIFRQFLDNFDSKDKDGVVTSEEFLNYYAGVSASVDSDVYFDLMMRNAWKLRFN</sequence>
<dbReference type="SUPFAM" id="SSF47473">
    <property type="entry name" value="EF-hand"/>
    <property type="match status" value="1"/>
</dbReference>
<protein>
    <recommendedName>
        <fullName evidence="4">EF-hand domain-containing protein</fullName>
    </recommendedName>
</protein>
<accession>T1J5A4</accession>
<dbReference type="InterPro" id="IPR011992">
    <property type="entry name" value="EF-hand-dom_pair"/>
</dbReference>
<feature type="domain" description="EF-hand" evidence="4">
    <location>
        <begin position="39"/>
        <end position="74"/>
    </location>
</feature>
<dbReference type="InterPro" id="IPR051581">
    <property type="entry name" value="Ca-bind"/>
</dbReference>
<dbReference type="eggNOG" id="KOG0032">
    <property type="taxonomic scope" value="Eukaryota"/>
</dbReference>
<dbReference type="GO" id="GO:0005509">
    <property type="term" value="F:calcium ion binding"/>
    <property type="evidence" value="ECO:0007669"/>
    <property type="project" value="InterPro"/>
</dbReference>
<dbReference type="PANTHER" id="PTHR34524">
    <property type="entry name" value="CALCYPHOSIN"/>
    <property type="match status" value="1"/>
</dbReference>
<proteinExistence type="predicted"/>